<evidence type="ECO:0000313" key="3">
    <source>
        <dbReference type="EMBL" id="WNM21768.1"/>
    </source>
</evidence>
<dbReference type="AlphaFoldDB" id="A0AA96F075"/>
<evidence type="ECO:0000313" key="4">
    <source>
        <dbReference type="Proteomes" id="UP001304515"/>
    </source>
</evidence>
<evidence type="ECO:0000313" key="2">
    <source>
        <dbReference type="EMBL" id="WNM20378.1"/>
    </source>
</evidence>
<keyword evidence="1" id="KW-1133">Transmembrane helix</keyword>
<keyword evidence="1" id="KW-0472">Membrane</keyword>
<proteinExistence type="predicted"/>
<reference evidence="3 4" key="1">
    <citation type="submission" date="2023-09" db="EMBL/GenBank/DDBJ databases">
        <title>Flavobacterium sp. a novel bacteria isolate from Pepper rhizosphere.</title>
        <authorList>
            <person name="Peng Y."/>
            <person name="Lee J."/>
        </authorList>
    </citation>
    <scope>NUCLEOTIDE SEQUENCE [LARGE SCALE GENOMIC DNA]</scope>
    <source>
        <strain evidence="2">PMR2A8</strain>
        <strain evidence="3 4">PMTSA4</strain>
    </source>
</reference>
<sequence length="97" mass="11277">MSLKKHIIKRVSIFLAISLILFLLLYILSFFLNNGFDIGYFFIALGFHIFFSIAFLFFEASELKSKGESSNRMFNLITAIALTIILFTYLREVTYDL</sequence>
<name>A0AA96F075_9FLAO</name>
<feature type="transmembrane region" description="Helical" evidence="1">
    <location>
        <begin position="12"/>
        <end position="32"/>
    </location>
</feature>
<evidence type="ECO:0000256" key="1">
    <source>
        <dbReference type="SAM" id="Phobius"/>
    </source>
</evidence>
<keyword evidence="4" id="KW-1185">Reference proteome</keyword>
<gene>
    <name evidence="3" type="ORF">RN605_00075</name>
    <name evidence="2" type="ORF">RN608_06775</name>
</gene>
<protein>
    <submittedName>
        <fullName evidence="3">Uncharacterized protein</fullName>
    </submittedName>
</protein>
<feature type="transmembrane region" description="Helical" evidence="1">
    <location>
        <begin position="73"/>
        <end position="90"/>
    </location>
</feature>
<dbReference type="RefSeq" id="WP_313325730.1">
    <property type="nucleotide sequence ID" value="NZ_CP134878.1"/>
</dbReference>
<dbReference type="EMBL" id="CP134878">
    <property type="protein sequence ID" value="WNM20378.1"/>
    <property type="molecule type" value="Genomic_DNA"/>
</dbReference>
<keyword evidence="1" id="KW-0812">Transmembrane</keyword>
<feature type="transmembrane region" description="Helical" evidence="1">
    <location>
        <begin position="38"/>
        <end position="61"/>
    </location>
</feature>
<accession>A0AA96EZY4</accession>
<dbReference type="KEGG" id="fcj:RN605_00075"/>
<dbReference type="EMBL" id="CP134890">
    <property type="protein sequence ID" value="WNM21768.1"/>
    <property type="molecule type" value="Genomic_DNA"/>
</dbReference>
<dbReference type="Proteomes" id="UP001304515">
    <property type="component" value="Chromosome"/>
</dbReference>
<accession>A0AA96F075</accession>
<organism evidence="3 4">
    <name type="scientific">Flavobacterium capsici</name>
    <dbReference type="NCBI Taxonomy" id="3075618"/>
    <lineage>
        <taxon>Bacteria</taxon>
        <taxon>Pseudomonadati</taxon>
        <taxon>Bacteroidota</taxon>
        <taxon>Flavobacteriia</taxon>
        <taxon>Flavobacteriales</taxon>
        <taxon>Flavobacteriaceae</taxon>
        <taxon>Flavobacterium</taxon>
    </lineage>
</organism>